<keyword evidence="2" id="KW-1185">Reference proteome</keyword>
<evidence type="ECO:0000313" key="2">
    <source>
        <dbReference type="Proteomes" id="UP000361836"/>
    </source>
</evidence>
<gene>
    <name evidence="1" type="ORF">KCJAJFAP_00173</name>
</gene>
<proteinExistence type="predicted"/>
<organism evidence="1 2">
    <name type="scientific">Collinsella aerofaciens</name>
    <dbReference type="NCBI Taxonomy" id="74426"/>
    <lineage>
        <taxon>Bacteria</taxon>
        <taxon>Bacillati</taxon>
        <taxon>Actinomycetota</taxon>
        <taxon>Coriobacteriia</taxon>
        <taxon>Coriobacteriales</taxon>
        <taxon>Coriobacteriaceae</taxon>
        <taxon>Collinsella</taxon>
    </lineage>
</organism>
<name>A0A5K1IZV8_9ACTN</name>
<evidence type="ECO:0000313" key="1">
    <source>
        <dbReference type="EMBL" id="VWL95332.1"/>
    </source>
</evidence>
<reference evidence="1 2" key="1">
    <citation type="submission" date="2019-10" db="EMBL/GenBank/DDBJ databases">
        <authorList>
            <person name="Wolf R A."/>
        </authorList>
    </citation>
    <scope>NUCLEOTIDE SEQUENCE [LARGE SCALE GENOMIC DNA]</scope>
    <source>
        <strain evidence="1">Collinsella_aerofaciens_MC2</strain>
    </source>
</reference>
<sequence>MSRRLRFGVLPNAEPATDYVTTDVNDDGIWNAFVHLGLIED</sequence>
<dbReference type="AlphaFoldDB" id="A0A5K1IZV8"/>
<dbReference type="Proteomes" id="UP000361836">
    <property type="component" value="Unassembled WGS sequence"/>
</dbReference>
<dbReference type="EMBL" id="CABWIE010000019">
    <property type="protein sequence ID" value="VWL95332.1"/>
    <property type="molecule type" value="Genomic_DNA"/>
</dbReference>
<protein>
    <submittedName>
        <fullName evidence="1">Uncharacterized protein</fullName>
    </submittedName>
</protein>
<accession>A0A5K1IZV8</accession>